<dbReference type="PANTHER" id="PTHR30482">
    <property type="entry name" value="HIGH-AFFINITY BRANCHED-CHAIN AMINO ACID TRANSPORT SYSTEM PERMEASE"/>
    <property type="match status" value="1"/>
</dbReference>
<feature type="transmembrane region" description="Helical" evidence="6">
    <location>
        <begin position="227"/>
        <end position="247"/>
    </location>
</feature>
<keyword evidence="2" id="KW-1003">Cell membrane</keyword>
<sequence length="430" mass="46327">MKPMANLTWKTFKGIPLALTLVWIAGFAAALHFMDKSVIAFLGILSSIVLIYYTNTSKAIKMVIGAAVLLIVIPLVAGENRYYMEVASQVGIYVAMALGLNIVVGFAGLLDLGYVAFFAAGAYAYAIFSTSQANEFIAGNLFPLSGEWFWPFLIVGLIVAAVFGVLLGLPVLRVKGDYLAIVTLGFGEIIRIIFNNLDKPINITNGPQGITPIPSPELFGIKMGTPFFFYFIVLFVIAFIVLANIRFEHSRLGRAWIAVREDELAAQSMGISLLNTKLAAFATGASFAGVVGVIFAAKQTFIDPTSFTLMESIGILVMVILGGSGSIPGVVLGAAFVTILQVQLLKEFSNFLHSLQQSGIINLPNQLDPSKFQRLIFGIMLILAALYRPNGLIPAKRKKNDLDAIKASDYGKEKLGILGKLSQLASGKQS</sequence>
<comment type="subcellular location">
    <subcellularLocation>
        <location evidence="1">Cell membrane</location>
        <topology evidence="1">Multi-pass membrane protein</topology>
    </subcellularLocation>
</comment>
<feature type="transmembrane region" description="Helical" evidence="6">
    <location>
        <begin position="149"/>
        <end position="172"/>
    </location>
</feature>
<evidence type="ECO:0000256" key="6">
    <source>
        <dbReference type="SAM" id="Phobius"/>
    </source>
</evidence>
<feature type="transmembrane region" description="Helical" evidence="6">
    <location>
        <begin position="90"/>
        <end position="110"/>
    </location>
</feature>
<reference evidence="7 8" key="1">
    <citation type="submission" date="2019-06" db="EMBL/GenBank/DDBJ databases">
        <title>Whole genome shotgun sequence of Brevibacillus parabrevis NBRC 12334.</title>
        <authorList>
            <person name="Hosoyama A."/>
            <person name="Uohara A."/>
            <person name="Ohji S."/>
            <person name="Ichikawa N."/>
        </authorList>
    </citation>
    <scope>NUCLEOTIDE SEQUENCE [LARGE SCALE GENOMIC DNA]</scope>
    <source>
        <strain evidence="7 8">NBRC 12334</strain>
    </source>
</reference>
<evidence type="ECO:0000313" key="7">
    <source>
        <dbReference type="EMBL" id="GEB33241.1"/>
    </source>
</evidence>
<gene>
    <name evidence="7" type="ORF">BPA01_28210</name>
</gene>
<evidence type="ECO:0000313" key="8">
    <source>
        <dbReference type="Proteomes" id="UP000316882"/>
    </source>
</evidence>
<dbReference type="PANTHER" id="PTHR30482:SF10">
    <property type="entry name" value="HIGH-AFFINITY BRANCHED-CHAIN AMINO ACID TRANSPORT PROTEIN BRAE"/>
    <property type="match status" value="1"/>
</dbReference>
<dbReference type="AlphaFoldDB" id="A0A4Y3PSC0"/>
<evidence type="ECO:0000256" key="1">
    <source>
        <dbReference type="ARBA" id="ARBA00004651"/>
    </source>
</evidence>
<keyword evidence="4 6" id="KW-1133">Transmembrane helix</keyword>
<keyword evidence="3 6" id="KW-0812">Transmembrane</keyword>
<dbReference type="EMBL" id="BJMH01000012">
    <property type="protein sequence ID" value="GEB33241.1"/>
    <property type="molecule type" value="Genomic_DNA"/>
</dbReference>
<dbReference type="InterPro" id="IPR043428">
    <property type="entry name" value="LivM-like"/>
</dbReference>
<feature type="transmembrane region" description="Helical" evidence="6">
    <location>
        <begin position="38"/>
        <end position="54"/>
    </location>
</feature>
<dbReference type="STRING" id="54914.AV540_17995"/>
<proteinExistence type="predicted"/>
<evidence type="ECO:0000256" key="2">
    <source>
        <dbReference type="ARBA" id="ARBA00022475"/>
    </source>
</evidence>
<evidence type="ECO:0000256" key="4">
    <source>
        <dbReference type="ARBA" id="ARBA00022989"/>
    </source>
</evidence>
<protein>
    <submittedName>
        <fullName evidence="7">Branched-chain amino acid ABC transporter permease</fullName>
    </submittedName>
</protein>
<evidence type="ECO:0000256" key="5">
    <source>
        <dbReference type="ARBA" id="ARBA00023136"/>
    </source>
</evidence>
<dbReference type="Proteomes" id="UP000316882">
    <property type="component" value="Unassembled WGS sequence"/>
</dbReference>
<feature type="transmembrane region" description="Helical" evidence="6">
    <location>
        <begin position="278"/>
        <end position="297"/>
    </location>
</feature>
<feature type="transmembrane region" description="Helical" evidence="6">
    <location>
        <begin position="60"/>
        <end position="78"/>
    </location>
</feature>
<feature type="transmembrane region" description="Helical" evidence="6">
    <location>
        <begin position="178"/>
        <end position="194"/>
    </location>
</feature>
<feature type="transmembrane region" description="Helical" evidence="6">
    <location>
        <begin position="12"/>
        <end position="31"/>
    </location>
</feature>
<feature type="transmembrane region" description="Helical" evidence="6">
    <location>
        <begin position="309"/>
        <end position="342"/>
    </location>
</feature>
<dbReference type="GO" id="GO:0015658">
    <property type="term" value="F:branched-chain amino acid transmembrane transporter activity"/>
    <property type="evidence" value="ECO:0007669"/>
    <property type="project" value="InterPro"/>
</dbReference>
<feature type="transmembrane region" description="Helical" evidence="6">
    <location>
        <begin position="116"/>
        <end position="137"/>
    </location>
</feature>
<dbReference type="CDD" id="cd06581">
    <property type="entry name" value="TM_PBP1_LivM_like"/>
    <property type="match status" value="1"/>
</dbReference>
<comment type="caution">
    <text evidence="7">The sequence shown here is derived from an EMBL/GenBank/DDBJ whole genome shotgun (WGS) entry which is preliminary data.</text>
</comment>
<accession>A0A4Y3PSC0</accession>
<dbReference type="GO" id="GO:0005886">
    <property type="term" value="C:plasma membrane"/>
    <property type="evidence" value="ECO:0007669"/>
    <property type="project" value="UniProtKB-SubCell"/>
</dbReference>
<evidence type="ECO:0000256" key="3">
    <source>
        <dbReference type="ARBA" id="ARBA00022692"/>
    </source>
</evidence>
<organism evidence="7 8">
    <name type="scientific">Brevibacillus parabrevis</name>
    <dbReference type="NCBI Taxonomy" id="54914"/>
    <lineage>
        <taxon>Bacteria</taxon>
        <taxon>Bacillati</taxon>
        <taxon>Bacillota</taxon>
        <taxon>Bacilli</taxon>
        <taxon>Bacillales</taxon>
        <taxon>Paenibacillaceae</taxon>
        <taxon>Brevibacillus</taxon>
    </lineage>
</organism>
<dbReference type="InterPro" id="IPR001851">
    <property type="entry name" value="ABC_transp_permease"/>
</dbReference>
<dbReference type="Pfam" id="PF02653">
    <property type="entry name" value="BPD_transp_2"/>
    <property type="match status" value="1"/>
</dbReference>
<keyword evidence="8" id="KW-1185">Reference proteome</keyword>
<keyword evidence="5 6" id="KW-0472">Membrane</keyword>
<name>A0A4Y3PSC0_BREPA</name>